<feature type="region of interest" description="Disordered" evidence="16">
    <location>
        <begin position="1"/>
        <end position="22"/>
    </location>
</feature>
<dbReference type="PANTHER" id="PTHR11276">
    <property type="entry name" value="DNA POLYMERASE TYPE-X FAMILY MEMBER"/>
    <property type="match status" value="1"/>
</dbReference>
<dbReference type="SUPFAM" id="SSF47802">
    <property type="entry name" value="DNA polymerase beta, N-terminal domain-like"/>
    <property type="match status" value="1"/>
</dbReference>
<evidence type="ECO:0000256" key="8">
    <source>
        <dbReference type="ARBA" id="ARBA00022695"/>
    </source>
</evidence>
<evidence type="ECO:0000256" key="13">
    <source>
        <dbReference type="ARBA" id="ARBA00048976"/>
    </source>
</evidence>
<evidence type="ECO:0000256" key="11">
    <source>
        <dbReference type="ARBA" id="ARBA00023242"/>
    </source>
</evidence>
<evidence type="ECO:0000313" key="18">
    <source>
        <dbReference type="EMBL" id="WKN12669.1"/>
    </source>
</evidence>
<evidence type="ECO:0000259" key="17">
    <source>
        <dbReference type="PROSITE" id="PS50172"/>
    </source>
</evidence>
<dbReference type="SUPFAM" id="SSF52113">
    <property type="entry name" value="BRCT domain"/>
    <property type="match status" value="1"/>
</dbReference>
<dbReference type="SUPFAM" id="SSF81301">
    <property type="entry name" value="Nucleotidyltransferase"/>
    <property type="match status" value="1"/>
</dbReference>
<dbReference type="InterPro" id="IPR037160">
    <property type="entry name" value="DNA_Pol_thumb_sf"/>
</dbReference>
<gene>
    <name evidence="18" type="primary">dntt</name>
</gene>
<dbReference type="PRINTS" id="PR00869">
    <property type="entry name" value="DNAPOLX"/>
</dbReference>
<dbReference type="GO" id="GO:0003677">
    <property type="term" value="F:DNA binding"/>
    <property type="evidence" value="ECO:0007669"/>
    <property type="project" value="UniProtKB-UniRule"/>
</dbReference>
<dbReference type="Pfam" id="PF14716">
    <property type="entry name" value="HHH_8"/>
    <property type="match status" value="1"/>
</dbReference>
<feature type="binding site" evidence="15">
    <location>
        <position position="334"/>
    </location>
    <ligand>
        <name>Mg(2+)</name>
        <dbReference type="ChEBI" id="CHEBI:18420"/>
    </ligand>
</feature>
<keyword evidence="9 14" id="KW-0479">Metal-binding</keyword>
<feature type="binding site" evidence="15">
    <location>
        <position position="336"/>
    </location>
    <ligand>
        <name>Mg(2+)</name>
        <dbReference type="ChEBI" id="CHEBI:18420"/>
    </ligand>
</feature>
<keyword evidence="11 14" id="KW-0539">Nucleus</keyword>
<dbReference type="Pfam" id="PF10391">
    <property type="entry name" value="DNA_pol_lambd_f"/>
    <property type="match status" value="1"/>
</dbReference>
<evidence type="ECO:0000256" key="1">
    <source>
        <dbReference type="ARBA" id="ARBA00001946"/>
    </source>
</evidence>
<dbReference type="InterPro" id="IPR018944">
    <property type="entry name" value="DNA_pol_lambd_fingers_domain"/>
</dbReference>
<dbReference type="PROSITE" id="PS00522">
    <property type="entry name" value="DNA_POLYMERASE_X"/>
    <property type="match status" value="1"/>
</dbReference>
<dbReference type="GO" id="GO:0003912">
    <property type="term" value="F:DNA nucleotidylexotransferase activity"/>
    <property type="evidence" value="ECO:0007669"/>
    <property type="project" value="UniProtKB-KW"/>
</dbReference>
<dbReference type="FunFam" id="3.30.460.10:FF:000068">
    <property type="entry name" value="DNA-directed DNA/RNA polymerase mu"/>
    <property type="match status" value="1"/>
</dbReference>
<dbReference type="GO" id="GO:0003887">
    <property type="term" value="F:DNA-directed DNA polymerase activity"/>
    <property type="evidence" value="ECO:0007669"/>
    <property type="project" value="UniProtKB-UniRule"/>
</dbReference>
<comment type="function">
    <text evidence="12">Template-independent DNA polymerase which catalyzes the random addition of deoxynucleoside 5'-triphosphate to the 3'-end of a DNA initiator. One of the in vivo functions of this enzyme is the addition of nucleotides at the junction (N region) of rearranged Ig heavy chain and T-cell receptor gene segments during the maturation of B- and T-cells.</text>
</comment>
<dbReference type="InterPro" id="IPR002054">
    <property type="entry name" value="DNA-dir_DNA_pol_X"/>
</dbReference>
<dbReference type="EC" id="2.7.7.31" evidence="4 14"/>
<dbReference type="Gene3D" id="3.30.210.10">
    <property type="entry name" value="DNA polymerase, thumb domain"/>
    <property type="match status" value="1"/>
</dbReference>
<dbReference type="PANTHER" id="PTHR11276:SF21">
    <property type="entry name" value="DNA NUCLEOTIDYLEXOTRANSFERASE"/>
    <property type="match status" value="1"/>
</dbReference>
<comment type="cofactor">
    <cofactor evidence="1 14 15">
        <name>Mg(2+)</name>
        <dbReference type="ChEBI" id="CHEBI:18420"/>
    </cofactor>
</comment>
<dbReference type="FunFam" id="3.40.50.10190:FF:000035">
    <property type="entry name" value="DNA-directed DNA/RNA polymerase mu"/>
    <property type="match status" value="1"/>
</dbReference>
<evidence type="ECO:0000256" key="12">
    <source>
        <dbReference type="ARBA" id="ARBA00037135"/>
    </source>
</evidence>
<keyword evidence="6" id="KW-0780">Terminal addition</keyword>
<proteinExistence type="evidence at transcript level"/>
<dbReference type="Gene3D" id="1.10.150.110">
    <property type="entry name" value="DNA polymerase beta, N-terminal domain-like"/>
    <property type="match status" value="1"/>
</dbReference>
<dbReference type="GO" id="GO:0046872">
    <property type="term" value="F:metal ion binding"/>
    <property type="evidence" value="ECO:0007669"/>
    <property type="project" value="UniProtKB-UniRule"/>
</dbReference>
<feature type="domain" description="BRCT" evidence="17">
    <location>
        <begin position="24"/>
        <end position="121"/>
    </location>
</feature>
<evidence type="ECO:0000256" key="6">
    <source>
        <dbReference type="ARBA" id="ARBA00022639"/>
    </source>
</evidence>
<dbReference type="Pfam" id="PF14792">
    <property type="entry name" value="DNA_pol_B_palm"/>
    <property type="match status" value="1"/>
</dbReference>
<organism evidence="18">
    <name type="scientific">Chaunax abei</name>
    <name type="common">Coffinfish</name>
    <dbReference type="NCBI Taxonomy" id="181417"/>
    <lineage>
        <taxon>Eukaryota</taxon>
        <taxon>Metazoa</taxon>
        <taxon>Chordata</taxon>
        <taxon>Craniata</taxon>
        <taxon>Vertebrata</taxon>
        <taxon>Euteleostomi</taxon>
        <taxon>Actinopterygii</taxon>
        <taxon>Neopterygii</taxon>
        <taxon>Teleostei</taxon>
        <taxon>Neoteleostei</taxon>
        <taxon>Acanthomorphata</taxon>
        <taxon>Eupercaria</taxon>
        <taxon>Lophiiformes</taxon>
        <taxon>Chaunacoidei</taxon>
        <taxon>Chaunacidae</taxon>
        <taxon>Chaunax</taxon>
    </lineage>
</organism>
<dbReference type="InterPro" id="IPR001726">
    <property type="entry name" value="TdT/Mu"/>
</dbReference>
<dbReference type="FunFam" id="1.10.150.110:FF:000003">
    <property type="entry name" value="DNA polymerase mu"/>
    <property type="match status" value="1"/>
</dbReference>
<dbReference type="Pfam" id="PF00533">
    <property type="entry name" value="BRCT"/>
    <property type="match status" value="1"/>
</dbReference>
<dbReference type="Pfam" id="PF14791">
    <property type="entry name" value="DNA_pol_B_thumb"/>
    <property type="match status" value="1"/>
</dbReference>
<reference evidence="18" key="1">
    <citation type="journal article" date="2023" name="Eur J">
        <title>Lymphocyte pathway analysis using naturally lymphocyte-deficient fish.</title>
        <authorList>
            <person name="Zhang G."/>
            <person name="Swann J."/>
            <person name="Felder M."/>
            <person name="O'Meara C."/>
            <person name="Boehm T."/>
        </authorList>
    </citation>
    <scope>NUCLEOTIDE SEQUENCE</scope>
</reference>
<evidence type="ECO:0000256" key="10">
    <source>
        <dbReference type="ARBA" id="ARBA00022842"/>
    </source>
</evidence>
<evidence type="ECO:0000256" key="3">
    <source>
        <dbReference type="ARBA" id="ARBA00008323"/>
    </source>
</evidence>
<evidence type="ECO:0000256" key="7">
    <source>
        <dbReference type="ARBA" id="ARBA00022679"/>
    </source>
</evidence>
<dbReference type="SUPFAM" id="SSF81585">
    <property type="entry name" value="PsbU/PolX domain-like"/>
    <property type="match status" value="1"/>
</dbReference>
<evidence type="ECO:0000256" key="14">
    <source>
        <dbReference type="PIRNR" id="PIRNR000817"/>
    </source>
</evidence>
<keyword evidence="7 14" id="KW-0808">Transferase</keyword>
<dbReference type="PIRSF" id="PIRSF000817">
    <property type="entry name" value="DNA_NT"/>
    <property type="match status" value="1"/>
</dbReference>
<sequence length="500" mass="56935">MFHSPAVPRVRKRSRPEEAAASRHEEVKFEDVRLYLVERKMGRSRRSFLTQLARSKGFIVEDVFSDDVTHVVSEGSQASSLWEWLKESGPKDLPNMHVLDISWFTDSMREGRPVAMETKHIIKDILPALPEDCPPTAEAAVSKYACQRRTTTGNNNKIFTDAFEVLAESYQFNELESRCLGFRRAASVLKSLPCAVQSLESTHNLPCLGEHAKVVIEEILEHGLSFEVEKILSDERYQTLKLFTSVFGVGPKTAEKWYRRGLRSFSDILADSSIHLNQMQQNGFLHYGDISRAVSEAEARALTSVIDEAVHAITPDAVLTLTGGFRRGKEFGHDVDFIVTTPEPGKEESLLHNIINILTKQGILLYCEYQPSTFDMSELPIQRFEAMDQFAKCFLIVRLESSRVEEGLHGDEGDSRGWRAVRVDVVSPPLDHYAFALLGWSGSTMFDRDLRRFARVERRMLLDNHCLYDKTKKEFLAATTEKDIFTHLGLEYIEPWQRNA</sequence>
<dbReference type="InterPro" id="IPR010996">
    <property type="entry name" value="HHH_MUS81"/>
</dbReference>
<dbReference type="InterPro" id="IPR019843">
    <property type="entry name" value="DNA_pol-X_BS"/>
</dbReference>
<dbReference type="PIRSF" id="PIRSF501175">
    <property type="entry name" value="TDT"/>
    <property type="match status" value="1"/>
</dbReference>
<keyword evidence="8 14" id="KW-0548">Nucleotidyltransferase</keyword>
<evidence type="ECO:0000256" key="9">
    <source>
        <dbReference type="ARBA" id="ARBA00022723"/>
    </source>
</evidence>
<dbReference type="GO" id="GO:0006303">
    <property type="term" value="P:double-strand break repair via nonhomologous end joining"/>
    <property type="evidence" value="ECO:0007669"/>
    <property type="project" value="TreeGrafter"/>
</dbReference>
<dbReference type="PROSITE" id="PS50172">
    <property type="entry name" value="BRCT"/>
    <property type="match status" value="1"/>
</dbReference>
<dbReference type="Gene3D" id="3.30.460.10">
    <property type="entry name" value="Beta Polymerase, domain 2"/>
    <property type="match status" value="1"/>
</dbReference>
<dbReference type="InterPro" id="IPR043519">
    <property type="entry name" value="NT_sf"/>
</dbReference>
<evidence type="ECO:0000256" key="15">
    <source>
        <dbReference type="PIRSR" id="PIRSR000817-1"/>
    </source>
</evidence>
<dbReference type="InterPro" id="IPR028207">
    <property type="entry name" value="DNA_pol_B_palm_palm"/>
</dbReference>
<dbReference type="InterPro" id="IPR022312">
    <property type="entry name" value="DNA_pol_X"/>
</dbReference>
<reference evidence="18" key="2">
    <citation type="submission" date="2023-07" db="EMBL/GenBank/DDBJ databases">
        <authorList>
            <person name="Zhang G."/>
            <person name="Swann J.B."/>
            <person name="Felder M."/>
            <person name="O'Meara C."/>
            <person name="Boehm T."/>
        </authorList>
    </citation>
    <scope>NUCLEOTIDE SEQUENCE</scope>
</reference>
<dbReference type="InterPro" id="IPR036420">
    <property type="entry name" value="BRCT_dom_sf"/>
</dbReference>
<comment type="catalytic activity">
    <reaction evidence="13 14">
        <text>DNA(n) + a 2'-deoxyribonucleoside 5'-triphosphate = DNA(n+1) + diphosphate</text>
        <dbReference type="Rhea" id="RHEA:22508"/>
        <dbReference type="Rhea" id="RHEA-COMP:17339"/>
        <dbReference type="Rhea" id="RHEA-COMP:17340"/>
        <dbReference type="ChEBI" id="CHEBI:33019"/>
        <dbReference type="ChEBI" id="CHEBI:61560"/>
        <dbReference type="ChEBI" id="CHEBI:173112"/>
        <dbReference type="EC" id="2.7.7.31"/>
    </reaction>
</comment>
<accession>A0AA49GMT4</accession>
<feature type="binding site" evidence="15">
    <location>
        <position position="424"/>
    </location>
    <ligand>
        <name>Mg(2+)</name>
        <dbReference type="ChEBI" id="CHEBI:18420"/>
    </ligand>
</feature>
<comment type="subcellular location">
    <subcellularLocation>
        <location evidence="2 14">Nucleus</location>
    </subcellularLocation>
</comment>
<evidence type="ECO:0000256" key="2">
    <source>
        <dbReference type="ARBA" id="ARBA00004123"/>
    </source>
</evidence>
<dbReference type="AlphaFoldDB" id="A0AA49GMT4"/>
<dbReference type="GO" id="GO:0006304">
    <property type="term" value="P:DNA modification"/>
    <property type="evidence" value="ECO:0007669"/>
    <property type="project" value="UniProtKB-KW"/>
</dbReference>
<dbReference type="SMART" id="SM00483">
    <property type="entry name" value="POLXc"/>
    <property type="match status" value="1"/>
</dbReference>
<dbReference type="InterPro" id="IPR027421">
    <property type="entry name" value="DNA_pol_lamdba_lyase_dom_sf"/>
</dbReference>
<evidence type="ECO:0000256" key="5">
    <source>
        <dbReference type="ARBA" id="ARBA00015018"/>
    </source>
</evidence>
<dbReference type="GO" id="GO:0005634">
    <property type="term" value="C:nucleus"/>
    <property type="evidence" value="ECO:0007669"/>
    <property type="project" value="UniProtKB-SubCell"/>
</dbReference>
<dbReference type="FunFam" id="1.10.150.20:FF:000010">
    <property type="entry name" value="DNA polymerase lambda"/>
    <property type="match status" value="1"/>
</dbReference>
<dbReference type="FunFam" id="3.30.210.10:FF:000003">
    <property type="entry name" value="DNA nucleotidylexotransferase"/>
    <property type="match status" value="1"/>
</dbReference>
<dbReference type="InterPro" id="IPR027292">
    <property type="entry name" value="TdT"/>
</dbReference>
<dbReference type="EMBL" id="OR295615">
    <property type="protein sequence ID" value="WKN12669.1"/>
    <property type="molecule type" value="mRNA"/>
</dbReference>
<dbReference type="Gene3D" id="3.40.50.10190">
    <property type="entry name" value="BRCT domain"/>
    <property type="match status" value="1"/>
</dbReference>
<dbReference type="InterPro" id="IPR029398">
    <property type="entry name" value="PolB_thumb"/>
</dbReference>
<evidence type="ECO:0000256" key="16">
    <source>
        <dbReference type="SAM" id="MobiDB-lite"/>
    </source>
</evidence>
<dbReference type="CDD" id="cd00141">
    <property type="entry name" value="NT_POLXc"/>
    <property type="match status" value="1"/>
</dbReference>
<name>A0AA49GMT4_CHAAE</name>
<dbReference type="Gene3D" id="1.10.150.20">
    <property type="entry name" value="5' to 3' exonuclease, C-terminal subdomain"/>
    <property type="match status" value="1"/>
</dbReference>
<dbReference type="PRINTS" id="PR00871">
    <property type="entry name" value="DNAPOLXTDT"/>
</dbReference>
<protein>
    <recommendedName>
        <fullName evidence="5 14">DNA nucleotidylexotransferase</fullName>
        <ecNumber evidence="4 14">2.7.7.31</ecNumber>
    </recommendedName>
</protein>
<dbReference type="SMART" id="SM00292">
    <property type="entry name" value="BRCT"/>
    <property type="match status" value="1"/>
</dbReference>
<comment type="similarity">
    <text evidence="3 14">Belongs to the DNA polymerase type-X family.</text>
</comment>
<evidence type="ECO:0000256" key="4">
    <source>
        <dbReference type="ARBA" id="ARBA00012435"/>
    </source>
</evidence>
<keyword evidence="10 14" id="KW-0460">Magnesium</keyword>
<dbReference type="InterPro" id="IPR001357">
    <property type="entry name" value="BRCT_dom"/>
</dbReference>